<accession>K2G065</accession>
<proteinExistence type="predicted"/>
<sequence length="184" mass="21535">MKLDAESIAQIYKNQKPNASDKKIAKKVSKIMEVSYMEVKSWINPEEQILINLAGMLYPYHLFNFKILNWSGFKNCPKNILEALMNELKNIEFIWSTWLTDFTEISLYIYTDQLTEAISKTWLDEKIKNQIIKYLEKENKGYTGLSFRLEDCRLLDIIDLTEKIRESAEEVDNLICPPPPFPAS</sequence>
<dbReference type="EMBL" id="AMFJ01000468">
    <property type="protein sequence ID" value="EKE27547.1"/>
    <property type="molecule type" value="Genomic_DNA"/>
</dbReference>
<organism evidence="1">
    <name type="scientific">uncultured bacterium</name>
    <name type="common">gcode 4</name>
    <dbReference type="NCBI Taxonomy" id="1234023"/>
    <lineage>
        <taxon>Bacteria</taxon>
        <taxon>environmental samples</taxon>
    </lineage>
</organism>
<gene>
    <name evidence="1" type="ORF">ACD_3C00194G0007</name>
</gene>
<reference evidence="1" key="1">
    <citation type="journal article" date="2012" name="Science">
        <title>Fermentation, hydrogen, and sulfur metabolism in multiple uncultivated bacterial phyla.</title>
        <authorList>
            <person name="Wrighton K.C."/>
            <person name="Thomas B.C."/>
            <person name="Sharon I."/>
            <person name="Miller C.S."/>
            <person name="Castelle C.J."/>
            <person name="VerBerkmoes N.C."/>
            <person name="Wilkins M.J."/>
            <person name="Hettich R.L."/>
            <person name="Lipton M.S."/>
            <person name="Williams K.H."/>
            <person name="Long P.E."/>
            <person name="Banfield J.F."/>
        </authorList>
    </citation>
    <scope>NUCLEOTIDE SEQUENCE [LARGE SCALE GENOMIC DNA]</scope>
</reference>
<dbReference type="AlphaFoldDB" id="K2G065"/>
<evidence type="ECO:0000313" key="1">
    <source>
        <dbReference type="EMBL" id="EKE27547.1"/>
    </source>
</evidence>
<name>K2G065_9BACT</name>
<protein>
    <submittedName>
        <fullName evidence="1">Uncharacterized protein</fullName>
    </submittedName>
</protein>
<comment type="caution">
    <text evidence="1">The sequence shown here is derived from an EMBL/GenBank/DDBJ whole genome shotgun (WGS) entry which is preliminary data.</text>
</comment>